<dbReference type="RefSeq" id="WP_005660331.1">
    <property type="nucleotide sequence ID" value="NZ_ABTR02000001.1"/>
</dbReference>
<keyword evidence="3" id="KW-1185">Reference proteome</keyword>
<dbReference type="InterPro" id="IPR035437">
    <property type="entry name" value="SNase_OB-fold_sf"/>
</dbReference>
<dbReference type="SUPFAM" id="SSF50199">
    <property type="entry name" value="Staphylococcal nuclease"/>
    <property type="match status" value="1"/>
</dbReference>
<dbReference type="Proteomes" id="UP000006427">
    <property type="component" value="Unassembled WGS sequence"/>
</dbReference>
<dbReference type="STRING" id="469381.Dpep_1102"/>
<dbReference type="OrthoDB" id="4376109at2"/>
<proteinExistence type="predicted"/>
<dbReference type="eggNOG" id="COG1525">
    <property type="taxonomic scope" value="Bacteria"/>
</dbReference>
<dbReference type="Gene3D" id="2.40.50.90">
    <property type="match status" value="1"/>
</dbReference>
<comment type="caution">
    <text evidence="2">The sequence shown here is derived from an EMBL/GenBank/DDBJ whole genome shotgun (WGS) entry which is preliminary data.</text>
</comment>
<dbReference type="EMBL" id="ABTR02000001">
    <property type="protein sequence ID" value="EFC91128.1"/>
    <property type="molecule type" value="Genomic_DNA"/>
</dbReference>
<dbReference type="AlphaFoldDB" id="D2Z6N1"/>
<evidence type="ECO:0000313" key="3">
    <source>
        <dbReference type="Proteomes" id="UP000006427"/>
    </source>
</evidence>
<gene>
    <name evidence="2" type="ORF">Dpep_1102</name>
</gene>
<dbReference type="PaxDb" id="469381-Dpep_1102"/>
<dbReference type="SMART" id="SM00318">
    <property type="entry name" value="SNc"/>
    <property type="match status" value="1"/>
</dbReference>
<dbReference type="PROSITE" id="PS50830">
    <property type="entry name" value="TNASE_3"/>
    <property type="match status" value="1"/>
</dbReference>
<accession>D2Z6N1</accession>
<sequence length="258" mass="28794">MRGRSSLVLSMFLILSAFSSEGAILRGRVVSVLDGDTFDVMCGRRKLRVRCLLMDTPELHHPVRGIEEFGLEAMKAAESMIFGKSVVLDTAGVDRYGRTLAHLWYRDGKEDRDRLLAEELCRLGLAQPLLMGDDLTYSDRVELALDEACSEGNGFWRVARSRLFSPGQIKSELTSLRGHFVDVRLRVSRIYDGPSLWRIYSSERGFSVAVRKEVFRGILPGYLSEGVEIRVVGKVMAGYHGAEISIGSAVQISPSRHI</sequence>
<feature type="domain" description="TNase-like" evidence="1">
    <location>
        <begin position="23"/>
        <end position="158"/>
    </location>
</feature>
<name>D2Z6N1_9BACT</name>
<dbReference type="Pfam" id="PF00565">
    <property type="entry name" value="SNase"/>
    <property type="match status" value="1"/>
</dbReference>
<evidence type="ECO:0000259" key="1">
    <source>
        <dbReference type="PROSITE" id="PS50830"/>
    </source>
</evidence>
<reference evidence="2 3" key="1">
    <citation type="journal article" date="2010" name="Stand. Genomic Sci.">
        <title>Permanent draft genome sequence of Dethiosulfovibrio peptidovorans type strain (SEBR 4207).</title>
        <authorList>
            <person name="Labutti K."/>
            <person name="Mayilraj S."/>
            <person name="Clum A."/>
            <person name="Lucas S."/>
            <person name="Glavina Del Rio T."/>
            <person name="Nolan M."/>
            <person name="Tice H."/>
            <person name="Cheng J.F."/>
            <person name="Pitluck S."/>
            <person name="Liolios K."/>
            <person name="Ivanova N."/>
            <person name="Mavromatis K."/>
            <person name="Mikhailova N."/>
            <person name="Pati A."/>
            <person name="Goodwin L."/>
            <person name="Chen A."/>
            <person name="Palaniappan K."/>
            <person name="Land M."/>
            <person name="Hauser L."/>
            <person name="Chang Y.J."/>
            <person name="Jeffries C.D."/>
            <person name="Rohde M."/>
            <person name="Spring S."/>
            <person name="Goker M."/>
            <person name="Woyke T."/>
            <person name="Bristow J."/>
            <person name="Eisen J.A."/>
            <person name="Markowitz V."/>
            <person name="Hugenholtz P."/>
            <person name="Kyrpides N.C."/>
            <person name="Klenk H.P."/>
            <person name="Lapidus A."/>
        </authorList>
    </citation>
    <scope>NUCLEOTIDE SEQUENCE [LARGE SCALE GENOMIC DNA]</scope>
    <source>
        <strain evidence="2 3">DSM 11002</strain>
    </source>
</reference>
<dbReference type="InterPro" id="IPR016071">
    <property type="entry name" value="Staphylococal_nuclease_OB-fold"/>
</dbReference>
<organism evidence="2 3">
    <name type="scientific">Dethiosulfovibrio peptidovorans DSM 11002</name>
    <dbReference type="NCBI Taxonomy" id="469381"/>
    <lineage>
        <taxon>Bacteria</taxon>
        <taxon>Thermotogati</taxon>
        <taxon>Synergistota</taxon>
        <taxon>Synergistia</taxon>
        <taxon>Synergistales</taxon>
        <taxon>Dethiosulfovibrionaceae</taxon>
        <taxon>Dethiosulfovibrio</taxon>
    </lineage>
</organism>
<protein>
    <submittedName>
        <fullName evidence="2">Nuclease (SNase domain protein)</fullName>
    </submittedName>
</protein>
<evidence type="ECO:0000313" key="2">
    <source>
        <dbReference type="EMBL" id="EFC91128.1"/>
    </source>
</evidence>